<feature type="transmembrane region" description="Helical" evidence="1">
    <location>
        <begin position="222"/>
        <end position="238"/>
    </location>
</feature>
<reference evidence="2" key="2">
    <citation type="submission" date="2013-09" db="EMBL/GenBank/DDBJ databases">
        <title>Draft genome sequence of Anaerotruncus colihominis(DSM 17241).</title>
        <authorList>
            <person name="Sudarsanam P."/>
            <person name="Ley R."/>
            <person name="Guruge J."/>
            <person name="Turnbaugh P.J."/>
            <person name="Mahowald M."/>
            <person name="Liep D."/>
            <person name="Gordon J."/>
        </authorList>
    </citation>
    <scope>NUCLEOTIDE SEQUENCE</scope>
    <source>
        <strain evidence="2">DSM 17241</strain>
    </source>
</reference>
<evidence type="ECO:0000313" key="2">
    <source>
        <dbReference type="EMBL" id="EDS13077.1"/>
    </source>
</evidence>
<protein>
    <submittedName>
        <fullName evidence="2">Uncharacterized protein</fullName>
    </submittedName>
</protein>
<dbReference type="InterPro" id="IPR026366">
    <property type="entry name" value="Seleno_YedE"/>
</dbReference>
<organism evidence="2 3">
    <name type="scientific">Anaerotruncus colihominis DSM 17241</name>
    <dbReference type="NCBI Taxonomy" id="445972"/>
    <lineage>
        <taxon>Bacteria</taxon>
        <taxon>Bacillati</taxon>
        <taxon>Bacillota</taxon>
        <taxon>Clostridia</taxon>
        <taxon>Eubacteriales</taxon>
        <taxon>Oscillospiraceae</taxon>
        <taxon>Anaerotruncus</taxon>
    </lineage>
</organism>
<dbReference type="HOGENOM" id="CLU_064908_0_0_9"/>
<feature type="transmembrane region" description="Helical" evidence="1">
    <location>
        <begin position="94"/>
        <end position="111"/>
    </location>
</feature>
<dbReference type="NCBIfam" id="TIGR04112">
    <property type="entry name" value="seleno_YedE"/>
    <property type="match status" value="1"/>
</dbReference>
<name>B0P5S0_9FIRM</name>
<keyword evidence="1" id="KW-0812">Transmembrane</keyword>
<comment type="caution">
    <text evidence="2">The sequence shown here is derived from an EMBL/GenBank/DDBJ whole genome shotgun (WGS) entry which is preliminary data.</text>
</comment>
<keyword evidence="1" id="KW-1133">Transmembrane helix</keyword>
<keyword evidence="3" id="KW-1185">Reference proteome</keyword>
<proteinExistence type="predicted"/>
<feature type="transmembrane region" description="Helical" evidence="1">
    <location>
        <begin position="154"/>
        <end position="173"/>
    </location>
</feature>
<dbReference type="EMBL" id="ABGD02000003">
    <property type="protein sequence ID" value="EDS13077.1"/>
    <property type="molecule type" value="Genomic_DNA"/>
</dbReference>
<dbReference type="eggNOG" id="COG2391">
    <property type="taxonomic scope" value="Bacteria"/>
</dbReference>
<sequence length="408" mass="42916">MYLKKQFFISLLWKYNNTKGFAIPRSFLLKVVFVLRGKQKMIGAGLIIGIIAAVLVLLGNPKNMGFCIACFIRDTAGAVGLHQAAAVQYIRPEIIGLVLGAFVIAAVKKEFLPRGGSSPMTRFVLGFFVMITALVFLGCPFRMILRIAGGDLNAVVGIVGFAVGIFAGVQFLGRGYSLKRTYSVPVIDGAWLSVIQVVFFALLCAAPAYILFSESGPGSMRAPVWISLAAGLIVGALAQRTRLCMVGGIRDVLLFKDWTLLAGFAAILAAALVSNAVLNTMFGGYFKVGFMGQPVAHIDGLWNFLSMSAVGLGSVLLGGCPMRQLILAGEGNSDSAVTVAGFFVGAAFAHNFGLASAATAVAEDGAITGGPTLAGKTVTILALIVMFAIAWLNTRETVAADTKQKITA</sequence>
<feature type="transmembrane region" description="Helical" evidence="1">
    <location>
        <begin position="301"/>
        <end position="319"/>
    </location>
</feature>
<dbReference type="Pfam" id="PF04143">
    <property type="entry name" value="Sulf_transp"/>
    <property type="match status" value="1"/>
</dbReference>
<accession>B0P5S0</accession>
<reference evidence="2" key="1">
    <citation type="submission" date="2007-11" db="EMBL/GenBank/DDBJ databases">
        <authorList>
            <person name="Fulton L."/>
            <person name="Clifton S."/>
            <person name="Fulton B."/>
            <person name="Xu J."/>
            <person name="Minx P."/>
            <person name="Pepin K.H."/>
            <person name="Johnson M."/>
            <person name="Thiruvilangam P."/>
            <person name="Bhonagiri V."/>
            <person name="Nash W.E."/>
            <person name="Mardis E.R."/>
            <person name="Wilson R.K."/>
        </authorList>
    </citation>
    <scope>NUCLEOTIDE SEQUENCE [LARGE SCALE GENOMIC DNA]</scope>
    <source>
        <strain evidence="2">DSM 17241</strain>
    </source>
</reference>
<dbReference type="InterPro" id="IPR007272">
    <property type="entry name" value="Sulf_transp_TsuA/YedE"/>
</dbReference>
<feature type="transmembrane region" description="Helical" evidence="1">
    <location>
        <begin position="258"/>
        <end position="281"/>
    </location>
</feature>
<feature type="transmembrane region" description="Helical" evidence="1">
    <location>
        <begin position="123"/>
        <end position="148"/>
    </location>
</feature>
<keyword evidence="1" id="KW-0472">Membrane</keyword>
<evidence type="ECO:0000313" key="3">
    <source>
        <dbReference type="Proteomes" id="UP000003803"/>
    </source>
</evidence>
<dbReference type="Proteomes" id="UP000003803">
    <property type="component" value="Unassembled WGS sequence"/>
</dbReference>
<feature type="transmembrane region" description="Helical" evidence="1">
    <location>
        <begin position="185"/>
        <end position="210"/>
    </location>
</feature>
<feature type="transmembrane region" description="Helical" evidence="1">
    <location>
        <begin position="339"/>
        <end position="361"/>
    </location>
</feature>
<evidence type="ECO:0000256" key="1">
    <source>
        <dbReference type="SAM" id="Phobius"/>
    </source>
</evidence>
<dbReference type="AlphaFoldDB" id="B0P5S0"/>
<gene>
    <name evidence="2" type="ORF">ANACOL_00092</name>
</gene>
<feature type="transmembrane region" description="Helical" evidence="1">
    <location>
        <begin position="373"/>
        <end position="393"/>
    </location>
</feature>
<feature type="transmembrane region" description="Helical" evidence="1">
    <location>
        <begin position="41"/>
        <end position="59"/>
    </location>
</feature>
<dbReference type="STRING" id="169435.ERS852551_02325"/>